<dbReference type="EMBL" id="FOUB01000105">
    <property type="protein sequence ID" value="SFN11152.1"/>
    <property type="molecule type" value="Genomic_DNA"/>
</dbReference>
<dbReference type="Proteomes" id="UP000183287">
    <property type="component" value="Unassembled WGS sequence"/>
</dbReference>
<protein>
    <submittedName>
        <fullName evidence="1">Uncharacterized protein</fullName>
    </submittedName>
</protein>
<organism evidence="1 2">
    <name type="scientific">Nitrosomonas communis</name>
    <dbReference type="NCBI Taxonomy" id="44574"/>
    <lineage>
        <taxon>Bacteria</taxon>
        <taxon>Pseudomonadati</taxon>
        <taxon>Pseudomonadota</taxon>
        <taxon>Betaproteobacteria</taxon>
        <taxon>Nitrosomonadales</taxon>
        <taxon>Nitrosomonadaceae</taxon>
        <taxon>Nitrosomonas</taxon>
    </lineage>
</organism>
<reference evidence="2" key="1">
    <citation type="submission" date="2016-10" db="EMBL/GenBank/DDBJ databases">
        <authorList>
            <person name="Varghese N."/>
            <person name="Submissions S."/>
        </authorList>
    </citation>
    <scope>NUCLEOTIDE SEQUENCE [LARGE SCALE GENOMIC DNA]</scope>
    <source>
        <strain evidence="2">Nm44</strain>
    </source>
</reference>
<accession>A0A1I4WCU0</accession>
<gene>
    <name evidence="1" type="ORF">SAMN05421863_11056</name>
</gene>
<dbReference type="RefSeq" id="WP_256212231.1">
    <property type="nucleotide sequence ID" value="NZ_FOUB01000105.1"/>
</dbReference>
<proteinExistence type="predicted"/>
<name>A0A1I4WCU0_9PROT</name>
<dbReference type="AlphaFoldDB" id="A0A1I4WCU0"/>
<keyword evidence="2" id="KW-1185">Reference proteome</keyword>
<evidence type="ECO:0000313" key="1">
    <source>
        <dbReference type="EMBL" id="SFN11152.1"/>
    </source>
</evidence>
<evidence type="ECO:0000313" key="2">
    <source>
        <dbReference type="Proteomes" id="UP000183287"/>
    </source>
</evidence>
<sequence>MDEKPFFEFNVLDFRDQQVDELKKFTKSAFNVELILNTASDLKYTRAIRNVLSDWMTAPSEDFVKILCSEVINGKRFTPAVKEQFTQITKSAFSQLISEKINDRLKMAMEPSSETKVNNSDGEDIITTAEEIEGFHIIRAILRENINPKRITMRDAKSYCAILLDDNNRKPICRLRFNNTSRMSIGLFNERDEKIEQISDLSDIYKFADLIKRTVATYMSPLESTLQQDAQVDFVG</sequence>